<dbReference type="Pfam" id="PF08385">
    <property type="entry name" value="DHC_N1"/>
    <property type="match status" value="1"/>
</dbReference>
<dbReference type="PANTHER" id="PTHR46532">
    <property type="entry name" value="MALE FERTILITY FACTOR KL5"/>
    <property type="match status" value="1"/>
</dbReference>
<dbReference type="InterPro" id="IPR026983">
    <property type="entry name" value="DHC"/>
</dbReference>
<evidence type="ECO:0000259" key="2">
    <source>
        <dbReference type="Pfam" id="PF08385"/>
    </source>
</evidence>
<reference evidence="3" key="1">
    <citation type="submission" date="2020-11" db="EMBL/GenBank/DDBJ databases">
        <authorList>
            <person name="Tran Van P."/>
        </authorList>
    </citation>
    <scope>NUCLEOTIDE SEQUENCE</scope>
</reference>
<dbReference type="GO" id="GO:0005858">
    <property type="term" value="C:axonemal dynein complex"/>
    <property type="evidence" value="ECO:0007669"/>
    <property type="project" value="TreeGrafter"/>
</dbReference>
<gene>
    <name evidence="3" type="ORF">TMSB3V08_LOCUS829</name>
</gene>
<sequence length="986" mass="110124">MLYSKSCNGDLGDEDPQPLLSKNEGADWEGVQMYFSFESGLLVSPCLMGVVLAESSNYGVILYLAGSFIELVTSLPEDFLVPNTDSGAYPHASHPYSSIGCTKLLYSSILLLIPSTGPAAELVQVSLQTAMGVFHVPVGGVEHCIISEEPGLYHRVGGDVCDLEIFRALAFLRTRALSLLYSARCLGSRCCCHSLRASLLRAIMKLSSGSSLFNVTGGVSKTVVPRYASSIVAVRRVMELSTSSGEFTSMFNGIASDSTRRYSSQSLLVIFSRRPGDGRSRVHSGLRDLPVACRDPSGLHPVRRGDACSLKDSTSARWSPGLWVSQIRAMSTPYVSRSFRNSCSCSTSPLAFQNRMFNESSVPLPCSVSIAEEFSCGFKKYHYFGCFVWRVLQPYYILPQELDVGWGPFLALVFHVTIIVRSFNVDFYIRVWLVDECLSRKLLLICEESGRLKVNLDDRIRLLIREADCLAKMGLPIPVVTRTLLAKRDYFTVVSDSLQGLERKIVEKHLRKTTLSTSYRDSNTNLSVKDSPVYCEGGALDHSITEVGSEKILLNQFLGTVRRVKLEVRPLFLPQLVRLSAMLSPGLNSITWTNREWKNFCHNTTEAIKDFDVLVTRCERVHDVYANRILQVLTGMQKVTLQALPMDEPWTVEEFLERTEDTCLCAAVELNRKSLMVEEAVEEVLELVRKAAQAFKANQETDEFDFLMEDDVGEGEGQGDNSAVDVASSQQQDWSVVWDCFDNPHKLLCTGGGLSKAMQEMVRNAVAEMRRYYSRKVVDVLIRVTRQSLDCLRRRFSADIDPGFKDSKPVFLLHATLMIPRVVVRPSMDEVQEALVAAGKNIAAVAKGVGQWTGGKNTQRLPGWKKLAGRQSQALLDVVSRLEQGAARGVEDAKARRRRLYRLASEQRPSFPTQQRNFYSFVMENKEVMKTLSLLSTCTQDIKLVSEDRVFRCCVILCCYSGYKMASSLLDLTWGSVSCYSDYKMT</sequence>
<feature type="domain" description="Dynein heavy chain tail" evidence="2">
    <location>
        <begin position="435"/>
        <end position="501"/>
    </location>
</feature>
<protein>
    <recommendedName>
        <fullName evidence="2">Dynein heavy chain tail domain-containing protein</fullName>
    </recommendedName>
</protein>
<evidence type="ECO:0000313" key="3">
    <source>
        <dbReference type="EMBL" id="CAD7423856.1"/>
    </source>
</evidence>
<dbReference type="EMBL" id="OB792720">
    <property type="protein sequence ID" value="CAD7423856.1"/>
    <property type="molecule type" value="Genomic_DNA"/>
</dbReference>
<evidence type="ECO:0000256" key="1">
    <source>
        <dbReference type="ARBA" id="ARBA00008887"/>
    </source>
</evidence>
<name>A0A7R9DY32_9NEOP</name>
<proteinExistence type="inferred from homology"/>
<dbReference type="InterPro" id="IPR013594">
    <property type="entry name" value="Dynein_heavy_tail"/>
</dbReference>
<dbReference type="AlphaFoldDB" id="A0A7R9DY32"/>
<accession>A0A7R9DY32</accession>
<dbReference type="GO" id="GO:0045505">
    <property type="term" value="F:dynein intermediate chain binding"/>
    <property type="evidence" value="ECO:0007669"/>
    <property type="project" value="InterPro"/>
</dbReference>
<dbReference type="GO" id="GO:0007018">
    <property type="term" value="P:microtubule-based movement"/>
    <property type="evidence" value="ECO:0007669"/>
    <property type="project" value="InterPro"/>
</dbReference>
<dbReference type="PANTHER" id="PTHR46532:SF4">
    <property type="entry name" value="AAA+ ATPASE DOMAIN-CONTAINING PROTEIN"/>
    <property type="match status" value="1"/>
</dbReference>
<dbReference type="GO" id="GO:0051959">
    <property type="term" value="F:dynein light intermediate chain binding"/>
    <property type="evidence" value="ECO:0007669"/>
    <property type="project" value="InterPro"/>
</dbReference>
<organism evidence="3">
    <name type="scientific">Timema monikensis</name>
    <dbReference type="NCBI Taxonomy" id="170555"/>
    <lineage>
        <taxon>Eukaryota</taxon>
        <taxon>Metazoa</taxon>
        <taxon>Ecdysozoa</taxon>
        <taxon>Arthropoda</taxon>
        <taxon>Hexapoda</taxon>
        <taxon>Insecta</taxon>
        <taxon>Pterygota</taxon>
        <taxon>Neoptera</taxon>
        <taxon>Polyneoptera</taxon>
        <taxon>Phasmatodea</taxon>
        <taxon>Timematodea</taxon>
        <taxon>Timematoidea</taxon>
        <taxon>Timematidae</taxon>
        <taxon>Timema</taxon>
    </lineage>
</organism>
<comment type="similarity">
    <text evidence="1">Belongs to the dynein heavy chain family.</text>
</comment>